<dbReference type="KEGG" id="mcha:111026053"/>
<feature type="domain" description="Amino acid transporter transmembrane" evidence="15">
    <location>
        <begin position="40"/>
        <end position="474"/>
    </location>
</feature>
<sequence length="487" mass="53543">MAGVGDQLRKNLYLEQHNPEAAAAAGDSGKNFDDDGRVKRTGTWVTASAHIITAVIGSGVLSLAWAIAQLGWLVGPAVLLAFSFITYFTSTLLADCYRAPDSVTGKRNYTYMDVVKAHLGGRKVKLCGLAQYGNLIGVSIGYTITASISMVAVKRSNCFHKNGHNAECSTSNYPFMILFAGIEVILSQIPNFHKLSWLSIVAAVMSFAYASIGVGLSIARVAGGRHEGTSLTGVRVGVEVSGEEKVFRTFQAIGDIAFAYAYSTVLVEIQDTLRSTPPENKAMKRATFVGISTTSLFYILCGCVGYAAFGNNAPGNFLTGFGFYEPFWLIDFANVCIVVHLVGAYQVFCQPVYGFVEKWCSTKWPESKFITTEHLINLPFHGEYQLSYFRLIWRTAYVIVTAVIAMIFPFFNDFLGLLGAASFWPLTVYFPIEMYIARTKLPRFSFTWTWLKILSWACLVISIIAAAGSIQGLVQSVKTYKPFKNQQ</sequence>
<dbReference type="GO" id="GO:0006865">
    <property type="term" value="P:amino acid transport"/>
    <property type="evidence" value="ECO:0007669"/>
    <property type="project" value="UniProtKB-KW"/>
</dbReference>
<proteinExistence type="inferred from homology"/>
<keyword evidence="7" id="KW-0769">Symport</keyword>
<evidence type="ECO:0000256" key="12">
    <source>
        <dbReference type="ARBA" id="ARBA00045588"/>
    </source>
</evidence>
<evidence type="ECO:0000256" key="4">
    <source>
        <dbReference type="ARBA" id="ARBA00022448"/>
    </source>
</evidence>
<reference evidence="17" key="1">
    <citation type="submission" date="2025-08" db="UniProtKB">
        <authorList>
            <consortium name="RefSeq"/>
        </authorList>
    </citation>
    <scope>IDENTIFICATION</scope>
    <source>
        <strain evidence="17">OHB3-1</strain>
    </source>
</reference>
<comment type="similarity">
    <text evidence="3">Belongs to the amino acid/polyamine transporter 2 family. Amino acid/auxin permease (AAAP) (TC 2.A.18.1) subfamily.</text>
</comment>
<dbReference type="RefSeq" id="XP_022159715.1">
    <property type="nucleotide sequence ID" value="XM_022304023.1"/>
</dbReference>
<evidence type="ECO:0000256" key="6">
    <source>
        <dbReference type="ARBA" id="ARBA00022692"/>
    </source>
</evidence>
<dbReference type="AlphaFoldDB" id="A0A6J1DZJ0"/>
<dbReference type="FunFam" id="1.20.1740.10:FF:000055">
    <property type="entry name" value="Amino acid permease 6"/>
    <property type="match status" value="1"/>
</dbReference>
<keyword evidence="11" id="KW-0927">Auxin signaling pathway</keyword>
<gene>
    <name evidence="17" type="primary">LOC111026053</name>
</gene>
<feature type="transmembrane region" description="Helical" evidence="14">
    <location>
        <begin position="288"/>
        <end position="308"/>
    </location>
</feature>
<keyword evidence="16" id="KW-1185">Reference proteome</keyword>
<feature type="transmembrane region" description="Helical" evidence="14">
    <location>
        <begin position="197"/>
        <end position="219"/>
    </location>
</feature>
<organism evidence="16 17">
    <name type="scientific">Momordica charantia</name>
    <name type="common">Bitter gourd</name>
    <name type="synonym">Balsam pear</name>
    <dbReference type="NCBI Taxonomy" id="3673"/>
    <lineage>
        <taxon>Eukaryota</taxon>
        <taxon>Viridiplantae</taxon>
        <taxon>Streptophyta</taxon>
        <taxon>Embryophyta</taxon>
        <taxon>Tracheophyta</taxon>
        <taxon>Spermatophyta</taxon>
        <taxon>Magnoliopsida</taxon>
        <taxon>eudicotyledons</taxon>
        <taxon>Gunneridae</taxon>
        <taxon>Pentapetalae</taxon>
        <taxon>rosids</taxon>
        <taxon>fabids</taxon>
        <taxon>Cucurbitales</taxon>
        <taxon>Cucurbitaceae</taxon>
        <taxon>Momordiceae</taxon>
        <taxon>Momordica</taxon>
    </lineage>
</organism>
<feature type="transmembrane region" description="Helical" evidence="14">
    <location>
        <begin position="453"/>
        <end position="474"/>
    </location>
</feature>
<dbReference type="Proteomes" id="UP000504603">
    <property type="component" value="Unplaced"/>
</dbReference>
<evidence type="ECO:0000256" key="2">
    <source>
        <dbReference type="ARBA" id="ARBA00004236"/>
    </source>
</evidence>
<dbReference type="OrthoDB" id="40134at2759"/>
<dbReference type="Pfam" id="PF01490">
    <property type="entry name" value="Aa_trans"/>
    <property type="match status" value="1"/>
</dbReference>
<feature type="transmembrane region" description="Helical" evidence="14">
    <location>
        <begin position="414"/>
        <end position="432"/>
    </location>
</feature>
<evidence type="ECO:0000256" key="11">
    <source>
        <dbReference type="ARBA" id="ARBA00023294"/>
    </source>
</evidence>
<evidence type="ECO:0000313" key="16">
    <source>
        <dbReference type="Proteomes" id="UP000504603"/>
    </source>
</evidence>
<evidence type="ECO:0000256" key="3">
    <source>
        <dbReference type="ARBA" id="ARBA00005590"/>
    </source>
</evidence>
<evidence type="ECO:0000256" key="8">
    <source>
        <dbReference type="ARBA" id="ARBA00022970"/>
    </source>
</evidence>
<feature type="transmembrane region" description="Helical" evidence="14">
    <location>
        <begin position="73"/>
        <end position="97"/>
    </location>
</feature>
<keyword evidence="5" id="KW-1003">Cell membrane</keyword>
<dbReference type="GeneID" id="111026053"/>
<evidence type="ECO:0000256" key="7">
    <source>
        <dbReference type="ARBA" id="ARBA00022847"/>
    </source>
</evidence>
<keyword evidence="4" id="KW-0813">Transport</keyword>
<dbReference type="InterPro" id="IPR013057">
    <property type="entry name" value="AA_transpt_TM"/>
</dbReference>
<evidence type="ECO:0000256" key="13">
    <source>
        <dbReference type="ARBA" id="ARBA00061463"/>
    </source>
</evidence>
<keyword evidence="10 14" id="KW-0472">Membrane</keyword>
<name>A0A6J1DZJ0_MOMCH</name>
<evidence type="ECO:0000256" key="9">
    <source>
        <dbReference type="ARBA" id="ARBA00022989"/>
    </source>
</evidence>
<evidence type="ECO:0000256" key="14">
    <source>
        <dbReference type="SAM" id="Phobius"/>
    </source>
</evidence>
<dbReference type="GO" id="GO:0012505">
    <property type="term" value="C:endomembrane system"/>
    <property type="evidence" value="ECO:0007669"/>
    <property type="project" value="UniProtKB-SubCell"/>
</dbReference>
<keyword evidence="6 14" id="KW-0812">Transmembrane</keyword>
<evidence type="ECO:0000259" key="15">
    <source>
        <dbReference type="Pfam" id="PF01490"/>
    </source>
</evidence>
<protein>
    <submittedName>
        <fullName evidence="17">Amino acid permease 6-like</fullName>
    </submittedName>
</protein>
<dbReference type="GO" id="GO:0005886">
    <property type="term" value="C:plasma membrane"/>
    <property type="evidence" value="ECO:0007669"/>
    <property type="project" value="UniProtKB-SubCell"/>
</dbReference>
<evidence type="ECO:0000256" key="1">
    <source>
        <dbReference type="ARBA" id="ARBA00004127"/>
    </source>
</evidence>
<comment type="similarity">
    <text evidence="13">Belongs to the amino acid/polyamine transporter 2 family. Amino acid/auxin permease (AAAP) (TC 2.A.18.2) subfamily.</text>
</comment>
<feature type="transmembrane region" description="Helical" evidence="14">
    <location>
        <begin position="132"/>
        <end position="153"/>
    </location>
</feature>
<accession>A0A6J1DZJ0</accession>
<comment type="subcellular location">
    <subcellularLocation>
        <location evidence="2">Cell membrane</location>
    </subcellularLocation>
    <subcellularLocation>
        <location evidence="1">Endomembrane system</location>
        <topology evidence="1">Multi-pass membrane protein</topology>
    </subcellularLocation>
</comment>
<dbReference type="GO" id="GO:0015293">
    <property type="term" value="F:symporter activity"/>
    <property type="evidence" value="ECO:0007669"/>
    <property type="project" value="UniProtKB-KW"/>
</dbReference>
<feature type="transmembrane region" description="Helical" evidence="14">
    <location>
        <begin position="47"/>
        <end position="67"/>
    </location>
</feature>
<comment type="function">
    <text evidence="12">Carrier protein involved in proton-driven auxin influx. Mediates the formation of auxin gradient from developing leaves (site of auxin biosynthesis) to tips by contributing to the loading of auxin in vascular tissues and facilitating acropetal (base to tip) auxin transport within inner tissues of the root apex, and basipetal (tip to base) auxin transport within outer tissues of the root apex. May be involved in lateral roots and nodules formation.</text>
</comment>
<evidence type="ECO:0000256" key="10">
    <source>
        <dbReference type="ARBA" id="ARBA00023136"/>
    </source>
</evidence>
<feature type="transmembrane region" description="Helical" evidence="14">
    <location>
        <begin position="328"/>
        <end position="348"/>
    </location>
</feature>
<keyword evidence="9 14" id="KW-1133">Transmembrane helix</keyword>
<keyword evidence="8" id="KW-0029">Amino-acid transport</keyword>
<feature type="transmembrane region" description="Helical" evidence="14">
    <location>
        <begin position="391"/>
        <end position="408"/>
    </location>
</feature>
<dbReference type="GO" id="GO:0009734">
    <property type="term" value="P:auxin-activated signaling pathway"/>
    <property type="evidence" value="ECO:0007669"/>
    <property type="project" value="UniProtKB-KW"/>
</dbReference>
<evidence type="ECO:0000313" key="17">
    <source>
        <dbReference type="RefSeq" id="XP_022159715.1"/>
    </source>
</evidence>
<evidence type="ECO:0000256" key="5">
    <source>
        <dbReference type="ARBA" id="ARBA00022475"/>
    </source>
</evidence>
<dbReference type="PANTHER" id="PTHR48017">
    <property type="entry name" value="OS05G0424000 PROTEIN-RELATED"/>
    <property type="match status" value="1"/>
</dbReference>